<sequence length="66" mass="8004">MLCVYASYYAISYILSAFAELWFCRLCRPLRFIFMRLYMSNSTPEYLRLAWTRYPSLLNRSVDYHG</sequence>
<dbReference type="AlphaFoldDB" id="A0A1L9N444"/>
<proteinExistence type="predicted"/>
<evidence type="ECO:0000256" key="1">
    <source>
        <dbReference type="SAM" id="Phobius"/>
    </source>
</evidence>
<evidence type="ECO:0000313" key="3">
    <source>
        <dbReference type="Proteomes" id="UP000184304"/>
    </source>
</evidence>
<name>A0A1L9N444_ASPTC</name>
<keyword evidence="1" id="KW-1133">Transmembrane helix</keyword>
<keyword evidence="3" id="KW-1185">Reference proteome</keyword>
<keyword evidence="1" id="KW-0472">Membrane</keyword>
<protein>
    <submittedName>
        <fullName evidence="2">Uncharacterized protein</fullName>
    </submittedName>
</protein>
<dbReference type="VEuPathDB" id="FungiDB:ASPTUDRAFT_635105"/>
<dbReference type="Proteomes" id="UP000184304">
    <property type="component" value="Unassembled WGS sequence"/>
</dbReference>
<reference evidence="3" key="1">
    <citation type="journal article" date="2017" name="Genome Biol.">
        <title>Comparative genomics reveals high biological diversity and specific adaptations in the industrially and medically important fungal genus Aspergillus.</title>
        <authorList>
            <person name="de Vries R.P."/>
            <person name="Riley R."/>
            <person name="Wiebenga A."/>
            <person name="Aguilar-Osorio G."/>
            <person name="Amillis S."/>
            <person name="Uchima C.A."/>
            <person name="Anderluh G."/>
            <person name="Asadollahi M."/>
            <person name="Askin M."/>
            <person name="Barry K."/>
            <person name="Battaglia E."/>
            <person name="Bayram O."/>
            <person name="Benocci T."/>
            <person name="Braus-Stromeyer S.A."/>
            <person name="Caldana C."/>
            <person name="Canovas D."/>
            <person name="Cerqueira G.C."/>
            <person name="Chen F."/>
            <person name="Chen W."/>
            <person name="Choi C."/>
            <person name="Clum A."/>
            <person name="Dos Santos R.A."/>
            <person name="Damasio A.R."/>
            <person name="Diallinas G."/>
            <person name="Emri T."/>
            <person name="Fekete E."/>
            <person name="Flipphi M."/>
            <person name="Freyberg S."/>
            <person name="Gallo A."/>
            <person name="Gournas C."/>
            <person name="Habgood R."/>
            <person name="Hainaut M."/>
            <person name="Harispe M.L."/>
            <person name="Henrissat B."/>
            <person name="Hilden K.S."/>
            <person name="Hope R."/>
            <person name="Hossain A."/>
            <person name="Karabika E."/>
            <person name="Karaffa L."/>
            <person name="Karanyi Z."/>
            <person name="Krasevec N."/>
            <person name="Kuo A."/>
            <person name="Kusch H."/>
            <person name="LaButti K."/>
            <person name="Lagendijk E.L."/>
            <person name="Lapidus A."/>
            <person name="Levasseur A."/>
            <person name="Lindquist E."/>
            <person name="Lipzen A."/>
            <person name="Logrieco A.F."/>
            <person name="MacCabe A."/>
            <person name="Maekelae M.R."/>
            <person name="Malavazi I."/>
            <person name="Melin P."/>
            <person name="Meyer V."/>
            <person name="Mielnichuk N."/>
            <person name="Miskei M."/>
            <person name="Molnar A.P."/>
            <person name="Mule G."/>
            <person name="Ngan C.Y."/>
            <person name="Orejas M."/>
            <person name="Orosz E."/>
            <person name="Ouedraogo J.P."/>
            <person name="Overkamp K.M."/>
            <person name="Park H.-S."/>
            <person name="Perrone G."/>
            <person name="Piumi F."/>
            <person name="Punt P.J."/>
            <person name="Ram A.F."/>
            <person name="Ramon A."/>
            <person name="Rauscher S."/>
            <person name="Record E."/>
            <person name="Riano-Pachon D.M."/>
            <person name="Robert V."/>
            <person name="Roehrig J."/>
            <person name="Ruller R."/>
            <person name="Salamov A."/>
            <person name="Salih N.S."/>
            <person name="Samson R.A."/>
            <person name="Sandor E."/>
            <person name="Sanguinetti M."/>
            <person name="Schuetze T."/>
            <person name="Sepcic K."/>
            <person name="Shelest E."/>
            <person name="Sherlock G."/>
            <person name="Sophianopoulou V."/>
            <person name="Squina F.M."/>
            <person name="Sun H."/>
            <person name="Susca A."/>
            <person name="Todd R.B."/>
            <person name="Tsang A."/>
            <person name="Unkles S.E."/>
            <person name="van de Wiele N."/>
            <person name="van Rossen-Uffink D."/>
            <person name="Oliveira J.V."/>
            <person name="Vesth T.C."/>
            <person name="Visser J."/>
            <person name="Yu J.-H."/>
            <person name="Zhou M."/>
            <person name="Andersen M.R."/>
            <person name="Archer D.B."/>
            <person name="Baker S.E."/>
            <person name="Benoit I."/>
            <person name="Brakhage A.A."/>
            <person name="Braus G.H."/>
            <person name="Fischer R."/>
            <person name="Frisvad J.C."/>
            <person name="Goldman G.H."/>
            <person name="Houbraken J."/>
            <person name="Oakley B."/>
            <person name="Pocsi I."/>
            <person name="Scazzocchio C."/>
            <person name="Seiboth B."/>
            <person name="vanKuyk P.A."/>
            <person name="Wortman J."/>
            <person name="Dyer P.S."/>
            <person name="Grigoriev I.V."/>
        </authorList>
    </citation>
    <scope>NUCLEOTIDE SEQUENCE [LARGE SCALE GENOMIC DNA]</scope>
    <source>
        <strain evidence="3">CBS 134.48</strain>
    </source>
</reference>
<gene>
    <name evidence="2" type="ORF">ASPTUDRAFT_635105</name>
</gene>
<accession>A0A1L9N444</accession>
<organism evidence="2 3">
    <name type="scientific">Aspergillus tubingensis (strain CBS 134.48)</name>
    <dbReference type="NCBI Taxonomy" id="767770"/>
    <lineage>
        <taxon>Eukaryota</taxon>
        <taxon>Fungi</taxon>
        <taxon>Dikarya</taxon>
        <taxon>Ascomycota</taxon>
        <taxon>Pezizomycotina</taxon>
        <taxon>Eurotiomycetes</taxon>
        <taxon>Eurotiomycetidae</taxon>
        <taxon>Eurotiales</taxon>
        <taxon>Aspergillaceae</taxon>
        <taxon>Aspergillus</taxon>
        <taxon>Aspergillus subgen. Circumdati</taxon>
    </lineage>
</organism>
<keyword evidence="1" id="KW-0812">Transmembrane</keyword>
<feature type="transmembrane region" description="Helical" evidence="1">
    <location>
        <begin position="6"/>
        <end position="27"/>
    </location>
</feature>
<evidence type="ECO:0000313" key="2">
    <source>
        <dbReference type="EMBL" id="OJI84014.1"/>
    </source>
</evidence>
<dbReference type="EMBL" id="KV878203">
    <property type="protein sequence ID" value="OJI84014.1"/>
    <property type="molecule type" value="Genomic_DNA"/>
</dbReference>